<reference evidence="1 2" key="1">
    <citation type="submission" date="2023-02" db="EMBL/GenBank/DDBJ databases">
        <title>Genome sequence of Mucilaginibacter jinjuensis strain KACC 16571.</title>
        <authorList>
            <person name="Kim S."/>
            <person name="Heo J."/>
            <person name="Kwon S.-W."/>
        </authorList>
    </citation>
    <scope>NUCLEOTIDE SEQUENCE [LARGE SCALE GENOMIC DNA]</scope>
    <source>
        <strain evidence="1 2">KACC 16571</strain>
    </source>
</reference>
<evidence type="ECO:0000313" key="2">
    <source>
        <dbReference type="Proteomes" id="UP001216139"/>
    </source>
</evidence>
<accession>A0ABY7T788</accession>
<protein>
    <recommendedName>
        <fullName evidence="3">Multiubiquitin</fullName>
    </recommendedName>
</protein>
<dbReference type="EMBL" id="CP117167">
    <property type="protein sequence ID" value="WCT12256.1"/>
    <property type="molecule type" value="Genomic_DNA"/>
</dbReference>
<dbReference type="Proteomes" id="UP001216139">
    <property type="component" value="Chromosome"/>
</dbReference>
<evidence type="ECO:0000313" key="1">
    <source>
        <dbReference type="EMBL" id="WCT12256.1"/>
    </source>
</evidence>
<evidence type="ECO:0008006" key="3">
    <source>
        <dbReference type="Google" id="ProtNLM"/>
    </source>
</evidence>
<dbReference type="RefSeq" id="WP_273630510.1">
    <property type="nucleotide sequence ID" value="NZ_CP117167.1"/>
</dbReference>
<gene>
    <name evidence="1" type="ORF">PQO05_26385</name>
</gene>
<sequence>MSDGKTPPIVGARINLSHAHKIISDYKTKCDDNNHIHSFKISADHLRKIIDQPDCHYVKLHVALSDPTIKAVGLPVGHTLVAIGANAQSKSIVRGEADTEVYDETGTCPPDCEPNPNGGGVI</sequence>
<proteinExistence type="predicted"/>
<name>A0ABY7T788_9SPHI</name>
<organism evidence="1 2">
    <name type="scientific">Mucilaginibacter jinjuensis</name>
    <dbReference type="NCBI Taxonomy" id="1176721"/>
    <lineage>
        <taxon>Bacteria</taxon>
        <taxon>Pseudomonadati</taxon>
        <taxon>Bacteroidota</taxon>
        <taxon>Sphingobacteriia</taxon>
        <taxon>Sphingobacteriales</taxon>
        <taxon>Sphingobacteriaceae</taxon>
        <taxon>Mucilaginibacter</taxon>
    </lineage>
</organism>
<keyword evidence="2" id="KW-1185">Reference proteome</keyword>